<reference evidence="2" key="1">
    <citation type="journal article" date="2019" name="Int. J. Syst. Evol. Microbiol.">
        <title>The Global Catalogue of Microorganisms (GCM) 10K type strain sequencing project: providing services to taxonomists for standard genome sequencing and annotation.</title>
        <authorList>
            <consortium name="The Broad Institute Genomics Platform"/>
            <consortium name="The Broad Institute Genome Sequencing Center for Infectious Disease"/>
            <person name="Wu L."/>
            <person name="Ma J."/>
        </authorList>
    </citation>
    <scope>NUCLEOTIDE SEQUENCE [LARGE SCALE GENOMIC DNA]</scope>
    <source>
        <strain evidence="2">TISTR 2466</strain>
    </source>
</reference>
<evidence type="ECO:0000313" key="1">
    <source>
        <dbReference type="EMBL" id="MFD2695350.1"/>
    </source>
</evidence>
<organism evidence="1 2">
    <name type="scientific">Sporolactobacillus shoreicorticis</name>
    <dbReference type="NCBI Taxonomy" id="1923877"/>
    <lineage>
        <taxon>Bacteria</taxon>
        <taxon>Bacillati</taxon>
        <taxon>Bacillota</taxon>
        <taxon>Bacilli</taxon>
        <taxon>Bacillales</taxon>
        <taxon>Sporolactobacillaceae</taxon>
        <taxon>Sporolactobacillus</taxon>
    </lineage>
</organism>
<gene>
    <name evidence="1" type="ORF">ACFSUE_17230</name>
</gene>
<proteinExistence type="predicted"/>
<protein>
    <submittedName>
        <fullName evidence="1">Uncharacterized protein</fullName>
    </submittedName>
</protein>
<dbReference type="Proteomes" id="UP001597399">
    <property type="component" value="Unassembled WGS sequence"/>
</dbReference>
<keyword evidence="2" id="KW-1185">Reference proteome</keyword>
<name>A0ABW5S6D2_9BACL</name>
<sequence length="181" mass="19811">MTTSNTAINPSTNSNSLNVFANLNQPIRFSAQAANKFEAMADLQDPANIIDLSITNCLTGNKLNVTLLDDPDISFMGVMDAETSEELISFDSDGNMNDPDFEEDVKAGLLVPMERMSQQKDEPVNLPESILDALKAEQERLFQAANDTDAYFYATKLSGFEKALELIGISIPYSAEEGESK</sequence>
<dbReference type="EMBL" id="JBHUMQ010000042">
    <property type="protein sequence ID" value="MFD2695350.1"/>
    <property type="molecule type" value="Genomic_DNA"/>
</dbReference>
<dbReference type="RefSeq" id="WP_253062558.1">
    <property type="nucleotide sequence ID" value="NZ_JAMXWM010000014.1"/>
</dbReference>
<accession>A0ABW5S6D2</accession>
<evidence type="ECO:0000313" key="2">
    <source>
        <dbReference type="Proteomes" id="UP001597399"/>
    </source>
</evidence>
<comment type="caution">
    <text evidence="1">The sequence shown here is derived from an EMBL/GenBank/DDBJ whole genome shotgun (WGS) entry which is preliminary data.</text>
</comment>